<dbReference type="EMBL" id="JTDE01000107">
    <property type="protein sequence ID" value="KAF7262302.1"/>
    <property type="molecule type" value="Genomic_DNA"/>
</dbReference>
<name>A0A8S9Z5W7_9TREM</name>
<evidence type="ECO:0000313" key="2">
    <source>
        <dbReference type="EMBL" id="KAF7262302.1"/>
    </source>
</evidence>
<organism evidence="2 3">
    <name type="scientific">Paragonimus skrjabini miyazakii</name>
    <dbReference type="NCBI Taxonomy" id="59628"/>
    <lineage>
        <taxon>Eukaryota</taxon>
        <taxon>Metazoa</taxon>
        <taxon>Spiralia</taxon>
        <taxon>Lophotrochozoa</taxon>
        <taxon>Platyhelminthes</taxon>
        <taxon>Trematoda</taxon>
        <taxon>Digenea</taxon>
        <taxon>Plagiorchiida</taxon>
        <taxon>Troglotremata</taxon>
        <taxon>Troglotrematidae</taxon>
        <taxon>Paragonimus</taxon>
    </lineage>
</organism>
<proteinExistence type="predicted"/>
<gene>
    <name evidence="2" type="ORF">EG68_00388</name>
</gene>
<keyword evidence="1" id="KW-0812">Transmembrane</keyword>
<sequence length="125" mass="14546">MYHSVYAVVLRLTFISECRGSVNAAGRRREHHLTGIVINTLSYTPFKAIVIVVAFRLFDMAASWGIDFAFAFQRVFFLHTKMQNKNRQKEHFVQQYMQCSKHWKVTWTRAGYDGGRAHSCLSLQL</sequence>
<feature type="transmembrane region" description="Helical" evidence="1">
    <location>
        <begin position="36"/>
        <end position="55"/>
    </location>
</feature>
<feature type="transmembrane region" description="Helical" evidence="1">
    <location>
        <begin position="61"/>
        <end position="79"/>
    </location>
</feature>
<dbReference type="AlphaFoldDB" id="A0A8S9Z5W7"/>
<dbReference type="Proteomes" id="UP000822476">
    <property type="component" value="Unassembled WGS sequence"/>
</dbReference>
<protein>
    <submittedName>
        <fullName evidence="2">Uncharacterized protein</fullName>
    </submittedName>
</protein>
<keyword evidence="1" id="KW-0472">Membrane</keyword>
<keyword evidence="3" id="KW-1185">Reference proteome</keyword>
<comment type="caution">
    <text evidence="2">The sequence shown here is derived from an EMBL/GenBank/DDBJ whole genome shotgun (WGS) entry which is preliminary data.</text>
</comment>
<evidence type="ECO:0000256" key="1">
    <source>
        <dbReference type="SAM" id="Phobius"/>
    </source>
</evidence>
<keyword evidence="1" id="KW-1133">Transmembrane helix</keyword>
<evidence type="ECO:0000313" key="3">
    <source>
        <dbReference type="Proteomes" id="UP000822476"/>
    </source>
</evidence>
<reference evidence="2" key="1">
    <citation type="submission" date="2019-07" db="EMBL/GenBank/DDBJ databases">
        <title>Annotation for the trematode Paragonimus miyazaki's.</title>
        <authorList>
            <person name="Choi Y.-J."/>
        </authorList>
    </citation>
    <scope>NUCLEOTIDE SEQUENCE</scope>
    <source>
        <strain evidence="2">Japan</strain>
    </source>
</reference>
<accession>A0A8S9Z5W7</accession>